<accession>A0ABP1R9R4</accession>
<dbReference type="SUPFAM" id="SSF49695">
    <property type="entry name" value="gamma-Crystallin-like"/>
    <property type="match status" value="1"/>
</dbReference>
<evidence type="ECO:0000313" key="1">
    <source>
        <dbReference type="EMBL" id="CAL8123266.1"/>
    </source>
</evidence>
<keyword evidence="2" id="KW-1185">Reference proteome</keyword>
<reference evidence="1 2" key="1">
    <citation type="submission" date="2024-08" db="EMBL/GenBank/DDBJ databases">
        <authorList>
            <person name="Cucini C."/>
            <person name="Frati F."/>
        </authorList>
    </citation>
    <scope>NUCLEOTIDE SEQUENCE [LARGE SCALE GENOMIC DNA]</scope>
</reference>
<name>A0ABP1R9R4_9HEXA</name>
<organism evidence="1 2">
    <name type="scientific">Orchesella dallaii</name>
    <dbReference type="NCBI Taxonomy" id="48710"/>
    <lineage>
        <taxon>Eukaryota</taxon>
        <taxon>Metazoa</taxon>
        <taxon>Ecdysozoa</taxon>
        <taxon>Arthropoda</taxon>
        <taxon>Hexapoda</taxon>
        <taxon>Collembola</taxon>
        <taxon>Entomobryomorpha</taxon>
        <taxon>Entomobryoidea</taxon>
        <taxon>Orchesellidae</taxon>
        <taxon>Orchesellinae</taxon>
        <taxon>Orchesella</taxon>
    </lineage>
</organism>
<protein>
    <submittedName>
        <fullName evidence="1">Uncharacterized protein</fullName>
    </submittedName>
</protein>
<evidence type="ECO:0000313" key="2">
    <source>
        <dbReference type="Proteomes" id="UP001642540"/>
    </source>
</evidence>
<dbReference type="InterPro" id="IPR011024">
    <property type="entry name" value="G_crystallin-like"/>
</dbReference>
<sequence length="191" mass="21711">MTTIAEKYAPDLSTGGFSNKAVWICIRGTLLLYEEPNYNKNGGKLVEFIFWGENYCTSLKALLGKASSLRFAGDMTDLRNPSMTLYEHINFQGREDYITTRVSLPKEPWVNHASMIITGNSNWTIVDGANYRGYWLCFYFSRAAEDFPAPVMIKNLNELRLFHGNIRSVIKGCPSNDGKRIDLSNYIVKNN</sequence>
<gene>
    <name evidence="1" type="ORF">ODALV1_LOCUS20146</name>
</gene>
<proteinExistence type="predicted"/>
<dbReference type="Proteomes" id="UP001642540">
    <property type="component" value="Unassembled WGS sequence"/>
</dbReference>
<dbReference type="Gene3D" id="2.60.20.10">
    <property type="entry name" value="Crystallins"/>
    <property type="match status" value="1"/>
</dbReference>
<dbReference type="EMBL" id="CAXLJM020000068">
    <property type="protein sequence ID" value="CAL8123266.1"/>
    <property type="molecule type" value="Genomic_DNA"/>
</dbReference>
<comment type="caution">
    <text evidence="1">The sequence shown here is derived from an EMBL/GenBank/DDBJ whole genome shotgun (WGS) entry which is preliminary data.</text>
</comment>